<dbReference type="EMBL" id="AZHW01000063">
    <property type="protein sequence ID" value="ETX03290.1"/>
    <property type="molecule type" value="Genomic_DNA"/>
</dbReference>
<dbReference type="InterPro" id="IPR002504">
    <property type="entry name" value="NADK"/>
</dbReference>
<name>W4LZF1_ENTF1</name>
<dbReference type="Gene3D" id="2.60.200.30">
    <property type="entry name" value="Probable inorganic polyphosphate/atp-NAD kinase, domain 2"/>
    <property type="match status" value="1"/>
</dbReference>
<evidence type="ECO:0008006" key="8">
    <source>
        <dbReference type="Google" id="ProtNLM"/>
    </source>
</evidence>
<protein>
    <recommendedName>
        <fullName evidence="8">NAD(+) kinase</fullName>
    </recommendedName>
</protein>
<dbReference type="HOGENOM" id="CLU_008831_0_1_7"/>
<dbReference type="GO" id="GO:0019674">
    <property type="term" value="P:NAD+ metabolic process"/>
    <property type="evidence" value="ECO:0007669"/>
    <property type="project" value="InterPro"/>
</dbReference>
<gene>
    <name evidence="6" type="ORF">ETSY1_00625</name>
</gene>
<keyword evidence="7" id="KW-1185">Reference proteome</keyword>
<dbReference type="GO" id="GO:0003951">
    <property type="term" value="F:NAD+ kinase activity"/>
    <property type="evidence" value="ECO:0007669"/>
    <property type="project" value="UniProtKB-EC"/>
</dbReference>
<dbReference type="Proteomes" id="UP000019141">
    <property type="component" value="Unassembled WGS sequence"/>
</dbReference>
<organism evidence="6 7">
    <name type="scientific">Entotheonella factor</name>
    <dbReference type="NCBI Taxonomy" id="1429438"/>
    <lineage>
        <taxon>Bacteria</taxon>
        <taxon>Pseudomonadati</taxon>
        <taxon>Nitrospinota/Tectimicrobiota group</taxon>
        <taxon>Candidatus Tectimicrobiota</taxon>
        <taxon>Candidatus Entotheonellia</taxon>
        <taxon>Candidatus Entotheonellales</taxon>
        <taxon>Candidatus Entotheonellaceae</taxon>
        <taxon>Candidatus Entotheonella</taxon>
    </lineage>
</organism>
<evidence type="ECO:0000256" key="4">
    <source>
        <dbReference type="ARBA" id="ARBA00023027"/>
    </source>
</evidence>
<sequence>MKRVGLIAKPHAEGLRELLQQLLPWLEQRQIEVFLDHDTAAAIEHEVHYPRAALPELADLFIVLGGDGTLLSVTRLLDYNRKVPILGVNMGSLGFLTETTTQELFSHLEKILQGNYETQDRMRLRTCVNRQGDRLVQPLVLNDVVINKGALARILSLEIYVDDLYVTTYRADGLIVSTPTGSTAYSMAAGGPILHPT</sequence>
<evidence type="ECO:0000256" key="5">
    <source>
        <dbReference type="ARBA" id="ARBA00047925"/>
    </source>
</evidence>
<keyword evidence="3" id="KW-0521">NADP</keyword>
<evidence type="ECO:0000313" key="6">
    <source>
        <dbReference type="EMBL" id="ETX03290.1"/>
    </source>
</evidence>
<dbReference type="AlphaFoldDB" id="W4LZF1"/>
<evidence type="ECO:0000256" key="2">
    <source>
        <dbReference type="ARBA" id="ARBA00022777"/>
    </source>
</evidence>
<feature type="non-terminal residue" evidence="6">
    <location>
        <position position="197"/>
    </location>
</feature>
<comment type="catalytic activity">
    <reaction evidence="5">
        <text>NAD(+) + ATP = ADP + NADP(+) + H(+)</text>
        <dbReference type="Rhea" id="RHEA:18629"/>
        <dbReference type="ChEBI" id="CHEBI:15378"/>
        <dbReference type="ChEBI" id="CHEBI:30616"/>
        <dbReference type="ChEBI" id="CHEBI:57540"/>
        <dbReference type="ChEBI" id="CHEBI:58349"/>
        <dbReference type="ChEBI" id="CHEBI:456216"/>
        <dbReference type="EC" id="2.7.1.23"/>
    </reaction>
</comment>
<evidence type="ECO:0000256" key="1">
    <source>
        <dbReference type="ARBA" id="ARBA00022679"/>
    </source>
</evidence>
<reference evidence="6 7" key="1">
    <citation type="journal article" date="2014" name="Nature">
        <title>An environmental bacterial taxon with a large and distinct metabolic repertoire.</title>
        <authorList>
            <person name="Wilson M.C."/>
            <person name="Mori T."/>
            <person name="Ruckert C."/>
            <person name="Uria A.R."/>
            <person name="Helf M.J."/>
            <person name="Takada K."/>
            <person name="Gernert C."/>
            <person name="Steffens U.A."/>
            <person name="Heycke N."/>
            <person name="Schmitt S."/>
            <person name="Rinke C."/>
            <person name="Helfrich E.J."/>
            <person name="Brachmann A.O."/>
            <person name="Gurgui C."/>
            <person name="Wakimoto T."/>
            <person name="Kracht M."/>
            <person name="Crusemann M."/>
            <person name="Hentschel U."/>
            <person name="Abe I."/>
            <person name="Matsunaga S."/>
            <person name="Kalinowski J."/>
            <person name="Takeyama H."/>
            <person name="Piel J."/>
        </authorList>
    </citation>
    <scope>NUCLEOTIDE SEQUENCE [LARGE SCALE GENOMIC DNA]</scope>
    <source>
        <strain evidence="7">TSY1</strain>
    </source>
</reference>
<dbReference type="GO" id="GO:0006741">
    <property type="term" value="P:NADP+ biosynthetic process"/>
    <property type="evidence" value="ECO:0007669"/>
    <property type="project" value="InterPro"/>
</dbReference>
<evidence type="ECO:0000313" key="7">
    <source>
        <dbReference type="Proteomes" id="UP000019141"/>
    </source>
</evidence>
<dbReference type="GO" id="GO:0051287">
    <property type="term" value="F:NAD binding"/>
    <property type="evidence" value="ECO:0007669"/>
    <property type="project" value="UniProtKB-ARBA"/>
</dbReference>
<keyword evidence="4" id="KW-0520">NAD</keyword>
<comment type="caution">
    <text evidence="6">The sequence shown here is derived from an EMBL/GenBank/DDBJ whole genome shotgun (WGS) entry which is preliminary data.</text>
</comment>
<dbReference type="Gene3D" id="3.40.50.10330">
    <property type="entry name" value="Probable inorganic polyphosphate/atp-NAD kinase, domain 1"/>
    <property type="match status" value="1"/>
</dbReference>
<dbReference type="PANTHER" id="PTHR20275:SF0">
    <property type="entry name" value="NAD KINASE"/>
    <property type="match status" value="1"/>
</dbReference>
<evidence type="ECO:0000256" key="3">
    <source>
        <dbReference type="ARBA" id="ARBA00022857"/>
    </source>
</evidence>
<proteinExistence type="predicted"/>
<dbReference type="PANTHER" id="PTHR20275">
    <property type="entry name" value="NAD KINASE"/>
    <property type="match status" value="1"/>
</dbReference>
<dbReference type="GO" id="GO:0005524">
    <property type="term" value="F:ATP binding"/>
    <property type="evidence" value="ECO:0007669"/>
    <property type="project" value="UniProtKB-ARBA"/>
</dbReference>
<dbReference type="Pfam" id="PF01513">
    <property type="entry name" value="NAD_kinase"/>
    <property type="match status" value="1"/>
</dbReference>
<dbReference type="SUPFAM" id="SSF111331">
    <property type="entry name" value="NAD kinase/diacylglycerol kinase-like"/>
    <property type="match status" value="1"/>
</dbReference>
<dbReference type="InterPro" id="IPR016064">
    <property type="entry name" value="NAD/diacylglycerol_kinase_sf"/>
</dbReference>
<keyword evidence="1" id="KW-0808">Transferase</keyword>
<dbReference type="InterPro" id="IPR017437">
    <property type="entry name" value="ATP-NAD_kinase_PpnK-typ_C"/>
</dbReference>
<keyword evidence="2" id="KW-0418">Kinase</keyword>
<accession>W4LZF1</accession>
<dbReference type="InterPro" id="IPR017438">
    <property type="entry name" value="ATP-NAD_kinase_N"/>
</dbReference>
<dbReference type="Pfam" id="PF20143">
    <property type="entry name" value="NAD_kinase_C"/>
    <property type="match status" value="1"/>
</dbReference>